<dbReference type="PROSITE" id="PS00078">
    <property type="entry name" value="COX2"/>
    <property type="match status" value="1"/>
</dbReference>
<evidence type="ECO:0000256" key="3">
    <source>
        <dbReference type="ARBA" id="ARBA00011164"/>
    </source>
</evidence>
<dbReference type="InterPro" id="IPR001505">
    <property type="entry name" value="Copper_CuA"/>
</dbReference>
<comment type="subcellular location">
    <subcellularLocation>
        <location evidence="1 18">Mitochondrion inner membrane</location>
        <topology evidence="1 18">Multi-pass membrane protein</topology>
    </subcellularLocation>
</comment>
<keyword evidence="15 18" id="KW-0496">Mitochondrion</keyword>
<evidence type="ECO:0000256" key="16">
    <source>
        <dbReference type="ARBA" id="ARBA00023136"/>
    </source>
</evidence>
<dbReference type="InterPro" id="IPR045187">
    <property type="entry name" value="CcO_II"/>
</dbReference>
<comment type="function">
    <text evidence="18">Component of the cytochrome c oxidase, the last enzyme in the mitochondrial electron transport chain which drives oxidative phosphorylation. The respiratory chain contains 3 multisubunit complexes succinate dehydrogenase (complex II, CII), ubiquinol-cytochrome c oxidoreductase (cytochrome b-c1 complex, complex III, CIII) and cytochrome c oxidase (complex IV, CIV), that cooperate to transfer electrons derived from NADH and succinate to molecular oxygen, creating an electrochemical gradient over the inner membrane that drives transmembrane transport and the ATP synthase. Cytochrome c oxidase is the component of the respiratory chain that catalyzes the reduction of oxygen to water. Electrons originating from reduced cytochrome c in the intermembrane space (IMS) are transferred via the dinuclear copper A center (CU(A)) of subunit 2 and heme A of subunit 1 to the active site in subunit 1, a binuclear center (BNC) formed by heme A3 and copper B (CU(B)). The BNC reduces molecular oxygen to 2 water molecules using 4 electrons from cytochrome c in the IMS and 4 protons from the mitochondrial matrix.</text>
</comment>
<comment type="similarity">
    <text evidence="2 18">Belongs to the cytochrome c oxidase subunit 2 family.</text>
</comment>
<evidence type="ECO:0000256" key="14">
    <source>
        <dbReference type="ARBA" id="ARBA00023008"/>
    </source>
</evidence>
<dbReference type="Pfam" id="PF02790">
    <property type="entry name" value="COX2_TM"/>
    <property type="match status" value="1"/>
</dbReference>
<evidence type="ECO:0000256" key="4">
    <source>
        <dbReference type="ARBA" id="ARBA00015946"/>
    </source>
</evidence>
<evidence type="ECO:0000256" key="13">
    <source>
        <dbReference type="ARBA" id="ARBA00022989"/>
    </source>
</evidence>
<keyword evidence="14 18" id="KW-0186">Copper</keyword>
<gene>
    <name evidence="21" type="primary">cox2</name>
</gene>
<dbReference type="InterPro" id="IPR011759">
    <property type="entry name" value="Cyt_c_oxidase_su2_TM_dom"/>
</dbReference>
<dbReference type="PANTHER" id="PTHR22888">
    <property type="entry name" value="CYTOCHROME C OXIDASE, SUBUNIT II"/>
    <property type="match status" value="1"/>
</dbReference>
<comment type="catalytic activity">
    <reaction evidence="17">
        <text>4 Fe(II)-[cytochrome c] + O2 + 8 H(+)(in) = 4 Fe(III)-[cytochrome c] + 2 H2O + 4 H(+)(out)</text>
        <dbReference type="Rhea" id="RHEA:11436"/>
        <dbReference type="Rhea" id="RHEA-COMP:10350"/>
        <dbReference type="Rhea" id="RHEA-COMP:14399"/>
        <dbReference type="ChEBI" id="CHEBI:15377"/>
        <dbReference type="ChEBI" id="CHEBI:15378"/>
        <dbReference type="ChEBI" id="CHEBI:15379"/>
        <dbReference type="ChEBI" id="CHEBI:29033"/>
        <dbReference type="ChEBI" id="CHEBI:29034"/>
        <dbReference type="EC" id="7.1.1.9"/>
    </reaction>
    <physiologicalReaction direction="left-to-right" evidence="17">
        <dbReference type="Rhea" id="RHEA:11437"/>
    </physiologicalReaction>
</comment>
<dbReference type="PRINTS" id="PR01166">
    <property type="entry name" value="CYCOXIDASEII"/>
</dbReference>
<dbReference type="GO" id="GO:0005743">
    <property type="term" value="C:mitochondrial inner membrane"/>
    <property type="evidence" value="ECO:0007669"/>
    <property type="project" value="UniProtKB-SubCell"/>
</dbReference>
<evidence type="ECO:0000256" key="2">
    <source>
        <dbReference type="ARBA" id="ARBA00007866"/>
    </source>
</evidence>
<dbReference type="PANTHER" id="PTHR22888:SF9">
    <property type="entry name" value="CYTOCHROME C OXIDASE SUBUNIT 2"/>
    <property type="match status" value="1"/>
</dbReference>
<dbReference type="GO" id="GO:0004129">
    <property type="term" value="F:cytochrome-c oxidase activity"/>
    <property type="evidence" value="ECO:0007669"/>
    <property type="project" value="UniProtKB-EC"/>
</dbReference>
<evidence type="ECO:0000256" key="7">
    <source>
        <dbReference type="ARBA" id="ARBA00022692"/>
    </source>
</evidence>
<keyword evidence="9 18" id="KW-0999">Mitochondrion inner membrane</keyword>
<evidence type="ECO:0000256" key="10">
    <source>
        <dbReference type="ARBA" id="ARBA00022842"/>
    </source>
</evidence>
<evidence type="ECO:0000256" key="12">
    <source>
        <dbReference type="ARBA" id="ARBA00022982"/>
    </source>
</evidence>
<keyword evidence="11" id="KW-1278">Translocase</keyword>
<evidence type="ECO:0000256" key="1">
    <source>
        <dbReference type="ARBA" id="ARBA00004448"/>
    </source>
</evidence>
<evidence type="ECO:0000256" key="18">
    <source>
        <dbReference type="RuleBase" id="RU000457"/>
    </source>
</evidence>
<keyword evidence="16 18" id="KW-0472">Membrane</keyword>
<protein>
    <recommendedName>
        <fullName evidence="4 18">Cytochrome c oxidase subunit 2</fullName>
    </recommendedName>
</protein>
<proteinExistence type="inferred from homology"/>
<name>A0A5C1VD09_9HEMI</name>
<reference evidence="21" key="1">
    <citation type="journal article" date="2019" name="Mitochondrial DNA Part B Resour">
        <title>The first mitochondrial genome of scale insects (Hemiptera: Coccoidea).</title>
        <authorList>
            <person name="Deng J."/>
            <person name="Lu C."/>
            <person name="Huang X."/>
        </authorList>
    </citation>
    <scope>NUCLEOTIDE SEQUENCE</scope>
</reference>
<evidence type="ECO:0000256" key="17">
    <source>
        <dbReference type="ARBA" id="ARBA00049512"/>
    </source>
</evidence>
<dbReference type="EMBL" id="MK847519">
    <property type="protein sequence ID" value="QEN73935.1"/>
    <property type="molecule type" value="Genomic_DNA"/>
</dbReference>
<comment type="subunit">
    <text evidence="3">Component of the cytochrome c oxidase (complex IV, CIV), a multisubunit enzyme composed of a catalytic core of 3 subunits and several supernumerary subunits. The complex exists as a monomer or a dimer and forms supercomplexes (SCs) in the inner mitochondrial membrane with ubiquinol-cytochrome c oxidoreductase (cytochrome b-c1 complex, complex III, CIII).</text>
</comment>
<evidence type="ECO:0000256" key="8">
    <source>
        <dbReference type="ARBA" id="ARBA00022723"/>
    </source>
</evidence>
<dbReference type="AlphaFoldDB" id="A0A5C1VD09"/>
<sequence>MFVNLSFKLNESNSMINMNKLNDKMMMIMIMLLMMVTMMMMMKNKLMNKSTFENQKMEMMWTTFPSLIIIMMTYLSIPVLYLNNELKMNIMSIKVSGNQWFWNYKYMNFKYSFNSYLMYKKKFNLNLIETDNKIILPFNNQVLLIMTATDVIHSWAMPSMNLKCDTIPGQINNMLIKSNKIGISFGQCSEVCGVNHSFMPIMMETVSMKEFVKWVKKF</sequence>
<comment type="cofactor">
    <cofactor evidence="18">
        <name>Cu cation</name>
        <dbReference type="ChEBI" id="CHEBI:23378"/>
    </cofactor>
    <text evidence="18">Binds a copper A center.</text>
</comment>
<evidence type="ECO:0000256" key="6">
    <source>
        <dbReference type="ARBA" id="ARBA00022660"/>
    </source>
</evidence>
<dbReference type="Pfam" id="PF00116">
    <property type="entry name" value="COX2"/>
    <property type="match status" value="1"/>
</dbReference>
<evidence type="ECO:0000256" key="15">
    <source>
        <dbReference type="ARBA" id="ARBA00023128"/>
    </source>
</evidence>
<organism evidence="21">
    <name type="scientific">Ceroplastes japonicus</name>
    <dbReference type="NCBI Taxonomy" id="1182649"/>
    <lineage>
        <taxon>Eukaryota</taxon>
        <taxon>Metazoa</taxon>
        <taxon>Ecdysozoa</taxon>
        <taxon>Arthropoda</taxon>
        <taxon>Hexapoda</taxon>
        <taxon>Insecta</taxon>
        <taxon>Pterygota</taxon>
        <taxon>Neoptera</taxon>
        <taxon>Paraneoptera</taxon>
        <taxon>Hemiptera</taxon>
        <taxon>Sternorrhyncha</taxon>
        <taxon>Coccoidea</taxon>
        <taxon>Coccidae</taxon>
        <taxon>Ceroplastes</taxon>
    </lineage>
</organism>
<evidence type="ECO:0000313" key="21">
    <source>
        <dbReference type="EMBL" id="QEN73935.1"/>
    </source>
</evidence>
<feature type="domain" description="Cytochrome oxidase subunit II copper A binding" evidence="19">
    <location>
        <begin position="88"/>
        <end position="217"/>
    </location>
</feature>
<keyword evidence="10" id="KW-0460">Magnesium</keyword>
<evidence type="ECO:0000259" key="19">
    <source>
        <dbReference type="PROSITE" id="PS50857"/>
    </source>
</evidence>
<evidence type="ECO:0000259" key="20">
    <source>
        <dbReference type="PROSITE" id="PS50999"/>
    </source>
</evidence>
<dbReference type="Gene3D" id="2.60.40.420">
    <property type="entry name" value="Cupredoxins - blue copper proteins"/>
    <property type="match status" value="1"/>
</dbReference>
<dbReference type="InterPro" id="IPR002429">
    <property type="entry name" value="CcO_II-like_C"/>
</dbReference>
<dbReference type="PROSITE" id="PS50999">
    <property type="entry name" value="COX2_TM"/>
    <property type="match status" value="1"/>
</dbReference>
<keyword evidence="7 18" id="KW-0812">Transmembrane</keyword>
<geneLocation type="mitochondrion" evidence="21"/>
<dbReference type="GO" id="GO:0042773">
    <property type="term" value="P:ATP synthesis coupled electron transport"/>
    <property type="evidence" value="ECO:0007669"/>
    <property type="project" value="TreeGrafter"/>
</dbReference>
<keyword evidence="6 18" id="KW-0679">Respiratory chain</keyword>
<keyword evidence="5 18" id="KW-0813">Transport</keyword>
<dbReference type="PROSITE" id="PS50857">
    <property type="entry name" value="COX2_CUA"/>
    <property type="match status" value="1"/>
</dbReference>
<keyword evidence="8 18" id="KW-0479">Metal-binding</keyword>
<keyword evidence="13" id="KW-1133">Transmembrane helix</keyword>
<dbReference type="SUPFAM" id="SSF81464">
    <property type="entry name" value="Cytochrome c oxidase subunit II-like, transmembrane region"/>
    <property type="match status" value="1"/>
</dbReference>
<evidence type="ECO:0000256" key="5">
    <source>
        <dbReference type="ARBA" id="ARBA00022448"/>
    </source>
</evidence>
<evidence type="ECO:0000256" key="9">
    <source>
        <dbReference type="ARBA" id="ARBA00022792"/>
    </source>
</evidence>
<keyword evidence="12 18" id="KW-0249">Electron transport</keyword>
<evidence type="ECO:0000256" key="11">
    <source>
        <dbReference type="ARBA" id="ARBA00022967"/>
    </source>
</evidence>
<dbReference type="GO" id="GO:0005507">
    <property type="term" value="F:copper ion binding"/>
    <property type="evidence" value="ECO:0007669"/>
    <property type="project" value="InterPro"/>
</dbReference>
<feature type="domain" description="Cytochrome oxidase subunit II transmembrane region profile" evidence="20">
    <location>
        <begin position="1"/>
        <end position="87"/>
    </location>
</feature>
<dbReference type="InterPro" id="IPR008972">
    <property type="entry name" value="Cupredoxin"/>
</dbReference>
<dbReference type="SUPFAM" id="SSF49503">
    <property type="entry name" value="Cupredoxins"/>
    <property type="match status" value="1"/>
</dbReference>
<dbReference type="Gene3D" id="1.10.287.90">
    <property type="match status" value="1"/>
</dbReference>
<accession>A0A5C1VD09</accession>
<dbReference type="InterPro" id="IPR036257">
    <property type="entry name" value="Cyt_c_oxidase_su2_TM_sf"/>
</dbReference>